<dbReference type="InterPro" id="IPR055133">
    <property type="entry name" value="BT_3657-like_N"/>
</dbReference>
<sequence length="831" mass="94898">MKKIGLVSFALAIAMQSHALSVKPAYTVMGNDTTVQIFLYSPDSRQGLHAAYMGDDECWHEIGKLLDSDYGPWGSDKKMFHPFVTKANDGTWRALWGVNDKAPAFAVAYSEDLLIWRPQDYPVLREKGVSEPVAYEMQDGTWDVYVKTREGKRYLHGDQQMRHFEEDSLMVTADDILWDRDTATVNGKCYQGNEFDIPLLHLNYLASELQARDMQNEADTKALPLVFMNNVGKPVTSPVFATLDVDFNHTKQISDRLYGIFFEDISYGADGGLWAEMIQNGDFEYNKDDRKKVWNATTAWKPELKIDTKQPLSRNNPHYAVLSKAPVYNYGWDGIEIKRGAQYTISFYARNIDANSKREKLRIALLNGNHEVITDAKFKVENHQWSYYQAIFNIEDKPKKNISLDKVFLAIIPDEKAKGEIAIDMVSLVPQDTYKGHGLRKDLAETIAELQPKFVRFPGGCMLHGDGLGNIYHWKESIGKYQDRKPAPNIWRYHQTKRMGFYEYFQWCEDMGAEPLPVLAAGVPCQNSQANEDGLAGQQNGIPMSQMPAYVQDVLDLIEWANGDANTSNWAKMRAEAGHPAPFNLKMIGIGNEDLISTVFEERYLMISRAVKAKYPDMEVIGTVGPFHYPSSDYIEGWKIAKREKFKDSKGNVANLFSAVDEHYYEQPSWFLNHQNYYDDYDRKASKVYLGEYASRGKDERDNALAEALHLTNIERNGDVVEMASYAPMLCKVGHSNWQPDMIYFTNRDVKTTLNYQVQKDFSTHSGDIYVESKLNIDEALKKYVGISVVKNSKSNKTWLRVVNILSQPLNLKIGEKTIMVNARDWKVIEL</sequence>
<dbReference type="EC" id="3.2.1.55" evidence="3"/>
<evidence type="ECO:0000313" key="9">
    <source>
        <dbReference type="Proteomes" id="UP000887043"/>
    </source>
</evidence>
<dbReference type="Pfam" id="PF22848">
    <property type="entry name" value="ASD1_dom"/>
    <property type="match status" value="1"/>
</dbReference>
<evidence type="ECO:0000256" key="1">
    <source>
        <dbReference type="ARBA" id="ARBA00001462"/>
    </source>
</evidence>
<dbReference type="AlphaFoldDB" id="A0AA37MDM9"/>
<dbReference type="Pfam" id="PF22847">
    <property type="entry name" value="BT_3657-like_N"/>
    <property type="match status" value="1"/>
</dbReference>
<dbReference type="SUPFAM" id="SSF75005">
    <property type="entry name" value="Arabinanase/levansucrase/invertase"/>
    <property type="match status" value="1"/>
</dbReference>
<organism evidence="8 9">
    <name type="scientific">Segatella bryantii</name>
    <name type="common">Prevotella bryantii</name>
    <dbReference type="NCBI Taxonomy" id="77095"/>
    <lineage>
        <taxon>Bacteria</taxon>
        <taxon>Pseudomonadati</taxon>
        <taxon>Bacteroidota</taxon>
        <taxon>Bacteroidia</taxon>
        <taxon>Bacteroidales</taxon>
        <taxon>Prevotellaceae</taxon>
        <taxon>Segatella</taxon>
    </lineage>
</organism>
<dbReference type="Gene3D" id="3.20.20.80">
    <property type="entry name" value="Glycosidases"/>
    <property type="match status" value="1"/>
</dbReference>
<evidence type="ECO:0000256" key="6">
    <source>
        <dbReference type="SAM" id="SignalP"/>
    </source>
</evidence>
<gene>
    <name evidence="8" type="ORF">PRRU23_03330</name>
</gene>
<proteinExistence type="inferred from homology"/>
<dbReference type="InterPro" id="IPR023296">
    <property type="entry name" value="Glyco_hydro_beta-prop_sf"/>
</dbReference>
<reference evidence="8" key="1">
    <citation type="submission" date="2021-08" db="EMBL/GenBank/DDBJ databases">
        <title>Prevotella lacticifex sp. nov., isolated from rumen of cow.</title>
        <authorList>
            <person name="Shinkai T."/>
            <person name="Ikeyama N."/>
            <person name="Kumagai M."/>
            <person name="Ohmori H."/>
            <person name="Sakamoto M."/>
            <person name="Ohkuma M."/>
            <person name="Mitsumori M."/>
        </authorList>
    </citation>
    <scope>NUCLEOTIDE SEQUENCE</scope>
    <source>
        <strain evidence="8">DSM 11371</strain>
    </source>
</reference>
<dbReference type="GO" id="GO:0046556">
    <property type="term" value="F:alpha-L-arabinofuranosidase activity"/>
    <property type="evidence" value="ECO:0007669"/>
    <property type="project" value="UniProtKB-EC"/>
</dbReference>
<dbReference type="Proteomes" id="UP000887043">
    <property type="component" value="Unassembled WGS sequence"/>
</dbReference>
<evidence type="ECO:0000256" key="5">
    <source>
        <dbReference type="ARBA" id="ARBA00022801"/>
    </source>
</evidence>
<keyword evidence="4 6" id="KW-0732">Signal</keyword>
<accession>A0AA37MDM9</accession>
<evidence type="ECO:0000256" key="4">
    <source>
        <dbReference type="ARBA" id="ARBA00022729"/>
    </source>
</evidence>
<dbReference type="InterPro" id="IPR055235">
    <property type="entry name" value="ASD1_cat"/>
</dbReference>
<evidence type="ECO:0000256" key="2">
    <source>
        <dbReference type="ARBA" id="ARBA00007186"/>
    </source>
</evidence>
<dbReference type="RefSeq" id="WP_039871105.1">
    <property type="nucleotide sequence ID" value="NZ_BPTR01000001.1"/>
</dbReference>
<keyword evidence="5" id="KW-0378">Hydrolase</keyword>
<dbReference type="GO" id="GO:0046373">
    <property type="term" value="P:L-arabinose metabolic process"/>
    <property type="evidence" value="ECO:0007669"/>
    <property type="project" value="InterPro"/>
</dbReference>
<comment type="caution">
    <text evidence="8">The sequence shown here is derived from an EMBL/GenBank/DDBJ whole genome shotgun (WGS) entry which is preliminary data.</text>
</comment>
<dbReference type="InterPro" id="IPR017853">
    <property type="entry name" value="GH"/>
</dbReference>
<name>A0AA37MDM9_SEGBR</name>
<feature type="domain" description="Alpha-L-arabinofuranosidase C-terminal" evidence="7">
    <location>
        <begin position="691"/>
        <end position="828"/>
    </location>
</feature>
<evidence type="ECO:0000256" key="3">
    <source>
        <dbReference type="ARBA" id="ARBA00012670"/>
    </source>
</evidence>
<dbReference type="PANTHER" id="PTHR31776">
    <property type="entry name" value="ALPHA-L-ARABINOFURANOSIDASE 1"/>
    <property type="match status" value="1"/>
</dbReference>
<evidence type="ECO:0000259" key="7">
    <source>
        <dbReference type="SMART" id="SM00813"/>
    </source>
</evidence>
<dbReference type="PANTHER" id="PTHR31776:SF26">
    <property type="entry name" value="SECRETED ARABINOSIDASE"/>
    <property type="match status" value="1"/>
</dbReference>
<dbReference type="EMBL" id="BPTR01000001">
    <property type="protein sequence ID" value="GJG26633.1"/>
    <property type="molecule type" value="Genomic_DNA"/>
</dbReference>
<comment type="catalytic activity">
    <reaction evidence="1">
        <text>Hydrolysis of terminal non-reducing alpha-L-arabinofuranoside residues in alpha-L-arabinosides.</text>
        <dbReference type="EC" id="3.2.1.55"/>
    </reaction>
</comment>
<protein>
    <recommendedName>
        <fullName evidence="3">non-reducing end alpha-L-arabinofuranosidase</fullName>
        <ecNumber evidence="3">3.2.1.55</ecNumber>
    </recommendedName>
</protein>
<dbReference type="SUPFAM" id="SSF51445">
    <property type="entry name" value="(Trans)glycosidases"/>
    <property type="match status" value="1"/>
</dbReference>
<feature type="chain" id="PRO_5041401463" description="non-reducing end alpha-L-arabinofuranosidase" evidence="6">
    <location>
        <begin position="20"/>
        <end position="831"/>
    </location>
</feature>
<dbReference type="InterPro" id="IPR010720">
    <property type="entry name" value="Alpha-L-AF_C"/>
</dbReference>
<comment type="similarity">
    <text evidence="2">Belongs to the glycosyl hydrolase 51 family.</text>
</comment>
<dbReference type="Pfam" id="PF06964">
    <property type="entry name" value="Alpha-L-AF_C"/>
    <property type="match status" value="1"/>
</dbReference>
<feature type="signal peptide" evidence="6">
    <location>
        <begin position="1"/>
        <end position="19"/>
    </location>
</feature>
<evidence type="ECO:0000313" key="8">
    <source>
        <dbReference type="EMBL" id="GJG26633.1"/>
    </source>
</evidence>
<dbReference type="InterPro" id="IPR051563">
    <property type="entry name" value="Glycosyl_Hydrolase_51"/>
</dbReference>
<dbReference type="SMART" id="SM00813">
    <property type="entry name" value="Alpha-L-AF_C"/>
    <property type="match status" value="1"/>
</dbReference>